<comment type="similarity">
    <text evidence="2">Belongs to the SusD family.</text>
</comment>
<reference evidence="9 10" key="1">
    <citation type="submission" date="2021-04" db="EMBL/GenBank/DDBJ databases">
        <title>Chitinophaga sp. nov., isolated from the rhizosphere soil.</title>
        <authorList>
            <person name="He S."/>
        </authorList>
    </citation>
    <scope>NUCLEOTIDE SEQUENCE [LARGE SCALE GENOMIC DNA]</scope>
    <source>
        <strain evidence="9 10">2R12</strain>
    </source>
</reference>
<evidence type="ECO:0000313" key="10">
    <source>
        <dbReference type="Proteomes" id="UP000676386"/>
    </source>
</evidence>
<name>A0ABS5J6N9_9BACT</name>
<dbReference type="EMBL" id="JAGTXB010000013">
    <property type="protein sequence ID" value="MBS0030242.1"/>
    <property type="molecule type" value="Genomic_DNA"/>
</dbReference>
<evidence type="ECO:0000313" key="9">
    <source>
        <dbReference type="EMBL" id="MBS0030242.1"/>
    </source>
</evidence>
<dbReference type="InterPro" id="IPR012944">
    <property type="entry name" value="SusD_RagB_dom"/>
</dbReference>
<comment type="caution">
    <text evidence="9">The sequence shown here is derived from an EMBL/GenBank/DDBJ whole genome shotgun (WGS) entry which is preliminary data.</text>
</comment>
<feature type="domain" description="RagB/SusD" evidence="7">
    <location>
        <begin position="279"/>
        <end position="554"/>
    </location>
</feature>
<evidence type="ECO:0000256" key="1">
    <source>
        <dbReference type="ARBA" id="ARBA00004442"/>
    </source>
</evidence>
<evidence type="ECO:0000256" key="2">
    <source>
        <dbReference type="ARBA" id="ARBA00006275"/>
    </source>
</evidence>
<evidence type="ECO:0000259" key="7">
    <source>
        <dbReference type="Pfam" id="PF07980"/>
    </source>
</evidence>
<evidence type="ECO:0000259" key="8">
    <source>
        <dbReference type="Pfam" id="PF14322"/>
    </source>
</evidence>
<dbReference type="Gene3D" id="1.25.40.390">
    <property type="match status" value="1"/>
</dbReference>
<evidence type="ECO:0000256" key="4">
    <source>
        <dbReference type="ARBA" id="ARBA00023136"/>
    </source>
</evidence>
<keyword evidence="10" id="KW-1185">Reference proteome</keyword>
<evidence type="ECO:0000256" key="5">
    <source>
        <dbReference type="ARBA" id="ARBA00023237"/>
    </source>
</evidence>
<evidence type="ECO:0000256" key="6">
    <source>
        <dbReference type="SAM" id="SignalP"/>
    </source>
</evidence>
<keyword evidence="3 6" id="KW-0732">Signal</keyword>
<feature type="signal peptide" evidence="6">
    <location>
        <begin position="1"/>
        <end position="22"/>
    </location>
</feature>
<dbReference type="PROSITE" id="PS51257">
    <property type="entry name" value="PROKAR_LIPOPROTEIN"/>
    <property type="match status" value="1"/>
</dbReference>
<protein>
    <submittedName>
        <fullName evidence="9">RagB/SusD family nutrient uptake outer membrane protein</fullName>
    </submittedName>
</protein>
<proteinExistence type="inferred from homology"/>
<comment type="subcellular location">
    <subcellularLocation>
        <location evidence="1">Cell outer membrane</location>
    </subcellularLocation>
</comment>
<dbReference type="InterPro" id="IPR033985">
    <property type="entry name" value="SusD-like_N"/>
</dbReference>
<sequence length="554" mass="62067">MKTKHISLILAAAGLAALGACKKDFLDTTPTSIITDAAVWGDSSLAEAYVTGRYIGVGGNNDGGKPGFGRAFEDAWMSSVTDESMVVWDNNTWFVQQGALTPDRTGWMSDTWIRSYRSIREVNYALANIDKVPMSNYGKDRLRGELHFIRAYRYQDLIRNFGDVPIVGDRVYNLEDTNFDSLYVRKPVQECIQYAISELDNAAALMQNKSYPTGRGSYEAALALKARLLLYAASPLYTNNAGTTAKWAAAAAAAKAVMDLHKFSLFNDYKTLFTISGTTEDIFERVYSPTNEHTNLELVNGPNGYGGWGGNTPIQNLVDDYEMKDGSRFDWNNPVEKANPYQNRDPRFYASILYNGAPYRTRTVETFLPGGKDSKDGNGNWNTSPTGYYVRKYINEGNPVENPNQTAYQPWKYLRYAEVLLNYAEAQNEAAGPDQSVYKAVNDIRARAGMPQLPAGLSKDSMTSRIRNERRIELAFEEHRYFDVRRWKIAAVTENVPGYGILPAKQANGTIVYNRVIALANRKFDGTNNKNYWVPIPQSEINASGRKLRQNAGY</sequence>
<accession>A0ABS5J6N9</accession>
<dbReference type="Pfam" id="PF14322">
    <property type="entry name" value="SusD-like_3"/>
    <property type="match status" value="1"/>
</dbReference>
<gene>
    <name evidence="9" type="ORF">KE626_23155</name>
</gene>
<dbReference type="InterPro" id="IPR011990">
    <property type="entry name" value="TPR-like_helical_dom_sf"/>
</dbReference>
<evidence type="ECO:0000256" key="3">
    <source>
        <dbReference type="ARBA" id="ARBA00022729"/>
    </source>
</evidence>
<feature type="domain" description="SusD-like N-terminal" evidence="8">
    <location>
        <begin position="77"/>
        <end position="230"/>
    </location>
</feature>
<dbReference type="SUPFAM" id="SSF48452">
    <property type="entry name" value="TPR-like"/>
    <property type="match status" value="1"/>
</dbReference>
<organism evidence="9 10">
    <name type="scientific">Chitinophaga hostae</name>
    <dbReference type="NCBI Taxonomy" id="2831022"/>
    <lineage>
        <taxon>Bacteria</taxon>
        <taxon>Pseudomonadati</taxon>
        <taxon>Bacteroidota</taxon>
        <taxon>Chitinophagia</taxon>
        <taxon>Chitinophagales</taxon>
        <taxon>Chitinophagaceae</taxon>
        <taxon>Chitinophaga</taxon>
    </lineage>
</organism>
<dbReference type="Proteomes" id="UP000676386">
    <property type="component" value="Unassembled WGS sequence"/>
</dbReference>
<keyword evidence="4" id="KW-0472">Membrane</keyword>
<dbReference type="RefSeq" id="WP_211975380.1">
    <property type="nucleotide sequence ID" value="NZ_CBFHAM010000004.1"/>
</dbReference>
<dbReference type="Pfam" id="PF07980">
    <property type="entry name" value="SusD_RagB"/>
    <property type="match status" value="1"/>
</dbReference>
<feature type="chain" id="PRO_5045678386" evidence="6">
    <location>
        <begin position="23"/>
        <end position="554"/>
    </location>
</feature>
<keyword evidence="5" id="KW-0998">Cell outer membrane</keyword>